<dbReference type="EMBL" id="REGN01007819">
    <property type="protein sequence ID" value="RNA05202.1"/>
    <property type="molecule type" value="Genomic_DNA"/>
</dbReference>
<reference evidence="1 2" key="1">
    <citation type="journal article" date="2018" name="Sci. Rep.">
        <title>Genomic signatures of local adaptation to the degree of environmental predictability in rotifers.</title>
        <authorList>
            <person name="Franch-Gras L."/>
            <person name="Hahn C."/>
            <person name="Garcia-Roger E.M."/>
            <person name="Carmona M.J."/>
            <person name="Serra M."/>
            <person name="Gomez A."/>
        </authorList>
    </citation>
    <scope>NUCLEOTIDE SEQUENCE [LARGE SCALE GENOMIC DNA]</scope>
    <source>
        <strain evidence="1">HYR1</strain>
    </source>
</reference>
<evidence type="ECO:0000313" key="2">
    <source>
        <dbReference type="Proteomes" id="UP000276133"/>
    </source>
</evidence>
<dbReference type="Proteomes" id="UP000276133">
    <property type="component" value="Unassembled WGS sequence"/>
</dbReference>
<evidence type="ECO:0000313" key="1">
    <source>
        <dbReference type="EMBL" id="RNA05202.1"/>
    </source>
</evidence>
<proteinExistence type="predicted"/>
<protein>
    <submittedName>
        <fullName evidence="1">Uncharacterized protein</fullName>
    </submittedName>
</protein>
<gene>
    <name evidence="1" type="ORF">BpHYR1_040780</name>
</gene>
<sequence>MVSRKDLVQDFKRAKSIIEQVRCDDQTRVRMRTNLLLCSVLFQGQ</sequence>
<accession>A0A3M7Q1Z0</accession>
<organism evidence="1 2">
    <name type="scientific">Brachionus plicatilis</name>
    <name type="common">Marine rotifer</name>
    <name type="synonym">Brachionus muelleri</name>
    <dbReference type="NCBI Taxonomy" id="10195"/>
    <lineage>
        <taxon>Eukaryota</taxon>
        <taxon>Metazoa</taxon>
        <taxon>Spiralia</taxon>
        <taxon>Gnathifera</taxon>
        <taxon>Rotifera</taxon>
        <taxon>Eurotatoria</taxon>
        <taxon>Monogononta</taxon>
        <taxon>Pseudotrocha</taxon>
        <taxon>Ploima</taxon>
        <taxon>Brachionidae</taxon>
        <taxon>Brachionus</taxon>
    </lineage>
</organism>
<name>A0A3M7Q1Z0_BRAPC</name>
<comment type="caution">
    <text evidence="1">The sequence shown here is derived from an EMBL/GenBank/DDBJ whole genome shotgun (WGS) entry which is preliminary data.</text>
</comment>
<dbReference type="AlphaFoldDB" id="A0A3M7Q1Z0"/>
<keyword evidence="2" id="KW-1185">Reference proteome</keyword>